<name>F4W5M9_ACREC</name>
<dbReference type="Proteomes" id="UP000007755">
    <property type="component" value="Unassembled WGS sequence"/>
</dbReference>
<feature type="compositionally biased region" description="Acidic residues" evidence="1">
    <location>
        <begin position="191"/>
        <end position="201"/>
    </location>
</feature>
<keyword evidence="3" id="KW-1185">Reference proteome</keyword>
<evidence type="ECO:0000313" key="3">
    <source>
        <dbReference type="Proteomes" id="UP000007755"/>
    </source>
</evidence>
<feature type="compositionally biased region" description="Basic and acidic residues" evidence="1">
    <location>
        <begin position="175"/>
        <end position="190"/>
    </location>
</feature>
<protein>
    <submittedName>
        <fullName evidence="2">Uncharacterized protein</fullName>
    </submittedName>
</protein>
<gene>
    <name evidence="2" type="ORF">G5I_00727</name>
</gene>
<dbReference type="EMBL" id="GL887655">
    <property type="protein sequence ID" value="EGI70526.1"/>
    <property type="molecule type" value="Genomic_DNA"/>
</dbReference>
<evidence type="ECO:0000313" key="2">
    <source>
        <dbReference type="EMBL" id="EGI70526.1"/>
    </source>
</evidence>
<dbReference type="InParanoid" id="F4W5M9"/>
<evidence type="ECO:0000256" key="1">
    <source>
        <dbReference type="SAM" id="MobiDB-lite"/>
    </source>
</evidence>
<accession>F4W5M9</accession>
<organism evidence="3">
    <name type="scientific">Acromyrmex echinatior</name>
    <name type="common">Panamanian leafcutter ant</name>
    <name type="synonym">Acromyrmex octospinosus echinatior</name>
    <dbReference type="NCBI Taxonomy" id="103372"/>
    <lineage>
        <taxon>Eukaryota</taxon>
        <taxon>Metazoa</taxon>
        <taxon>Ecdysozoa</taxon>
        <taxon>Arthropoda</taxon>
        <taxon>Hexapoda</taxon>
        <taxon>Insecta</taxon>
        <taxon>Pterygota</taxon>
        <taxon>Neoptera</taxon>
        <taxon>Endopterygota</taxon>
        <taxon>Hymenoptera</taxon>
        <taxon>Apocrita</taxon>
        <taxon>Aculeata</taxon>
        <taxon>Formicoidea</taxon>
        <taxon>Formicidae</taxon>
        <taxon>Myrmicinae</taxon>
        <taxon>Acromyrmex</taxon>
    </lineage>
</organism>
<reference evidence="2" key="1">
    <citation type="submission" date="2011-02" db="EMBL/GenBank/DDBJ databases">
        <title>The genome of the leaf-cutting ant Acromyrmex echinatior suggests key adaptations to social evolution and fungus farming.</title>
        <authorList>
            <person name="Nygaard S."/>
            <person name="Zhang G."/>
        </authorList>
    </citation>
    <scope>NUCLEOTIDE SEQUENCE</scope>
</reference>
<sequence>MSGRTVGRVSGYPVWQQTPVLSRSVARRLGKERKRDTRDRSLALLLERVIRGMVATWYFRSSTNEPSKLTSSTGSPSFFAPPEGELWNKHRSPRSNRGCKPFPASSTSITTSFEHKIIFSTNFSLSFRDGISNVVLSNAVYSGQMNRECRQFRVTCYRDTRYRLSKSTSISDASGENRDIDFEHRSRAFENSDEDSTNDSE</sequence>
<proteinExistence type="predicted"/>
<feature type="region of interest" description="Disordered" evidence="1">
    <location>
        <begin position="167"/>
        <end position="201"/>
    </location>
</feature>
<dbReference type="AlphaFoldDB" id="F4W5M9"/>